<keyword evidence="3" id="KW-1185">Reference proteome</keyword>
<sequence>MEGGTTNAELRQRVEQLEAIADRAGKTPETGDVASILARMARLEADYATKHEASMAETEWRHTRLVGWRAMAWHGIGQWQDIDILACGMCQVRTKYGQGKARHGTTKVGSTKARHGRDKARHGRDKARHGTVGQG</sequence>
<dbReference type="EMBL" id="JAVYJV010000019">
    <property type="protein sequence ID" value="KAK4345398.1"/>
    <property type="molecule type" value="Genomic_DNA"/>
</dbReference>
<name>A0AAE1UUK7_9SOLA</name>
<organism evidence="2 3">
    <name type="scientific">Anisodus tanguticus</name>
    <dbReference type="NCBI Taxonomy" id="243964"/>
    <lineage>
        <taxon>Eukaryota</taxon>
        <taxon>Viridiplantae</taxon>
        <taxon>Streptophyta</taxon>
        <taxon>Embryophyta</taxon>
        <taxon>Tracheophyta</taxon>
        <taxon>Spermatophyta</taxon>
        <taxon>Magnoliopsida</taxon>
        <taxon>eudicotyledons</taxon>
        <taxon>Gunneridae</taxon>
        <taxon>Pentapetalae</taxon>
        <taxon>asterids</taxon>
        <taxon>lamiids</taxon>
        <taxon>Solanales</taxon>
        <taxon>Solanaceae</taxon>
        <taxon>Solanoideae</taxon>
        <taxon>Hyoscyameae</taxon>
        <taxon>Anisodus</taxon>
    </lineage>
</organism>
<gene>
    <name evidence="2" type="ORF">RND71_035574</name>
</gene>
<evidence type="ECO:0000313" key="2">
    <source>
        <dbReference type="EMBL" id="KAK4345398.1"/>
    </source>
</evidence>
<comment type="caution">
    <text evidence="2">The sequence shown here is derived from an EMBL/GenBank/DDBJ whole genome shotgun (WGS) entry which is preliminary data.</text>
</comment>
<feature type="region of interest" description="Disordered" evidence="1">
    <location>
        <begin position="96"/>
        <end position="135"/>
    </location>
</feature>
<evidence type="ECO:0000256" key="1">
    <source>
        <dbReference type="SAM" id="MobiDB-lite"/>
    </source>
</evidence>
<accession>A0AAE1UUK7</accession>
<protein>
    <submittedName>
        <fullName evidence="2">Uncharacterized protein</fullName>
    </submittedName>
</protein>
<proteinExistence type="predicted"/>
<dbReference type="AlphaFoldDB" id="A0AAE1UUK7"/>
<dbReference type="Proteomes" id="UP001291623">
    <property type="component" value="Unassembled WGS sequence"/>
</dbReference>
<feature type="compositionally biased region" description="Basic residues" evidence="1">
    <location>
        <begin position="112"/>
        <end position="129"/>
    </location>
</feature>
<evidence type="ECO:0000313" key="3">
    <source>
        <dbReference type="Proteomes" id="UP001291623"/>
    </source>
</evidence>
<reference evidence="2" key="1">
    <citation type="submission" date="2023-12" db="EMBL/GenBank/DDBJ databases">
        <title>Genome assembly of Anisodus tanguticus.</title>
        <authorList>
            <person name="Wang Y.-J."/>
        </authorList>
    </citation>
    <scope>NUCLEOTIDE SEQUENCE</scope>
    <source>
        <strain evidence="2">KB-2021</strain>
        <tissue evidence="2">Leaf</tissue>
    </source>
</reference>